<dbReference type="Gene3D" id="3.40.50.2300">
    <property type="match status" value="1"/>
</dbReference>
<dbReference type="SUPFAM" id="SSF52172">
    <property type="entry name" value="CheY-like"/>
    <property type="match status" value="1"/>
</dbReference>
<dbReference type="AlphaFoldDB" id="A0A3R9C210"/>
<dbReference type="EMBL" id="RJJT01000017">
    <property type="protein sequence ID" value="RSB66829.1"/>
    <property type="molecule type" value="Genomic_DNA"/>
</dbReference>
<reference evidence="3 6" key="2">
    <citation type="submission" date="2020-08" db="EMBL/GenBank/DDBJ databases">
        <title>Genomic Encyclopedia of Type Strains, Phase III (KMG-III): the genomes of soil and plant-associated and newly described type strains.</title>
        <authorList>
            <person name="Whitman W."/>
        </authorList>
    </citation>
    <scope>NUCLEOTIDE SEQUENCE [LARGE SCALE GENOMIC DNA]</scope>
    <source>
        <strain evidence="3 6">CECT 4113</strain>
    </source>
</reference>
<dbReference type="InterPro" id="IPR001789">
    <property type="entry name" value="Sig_transdc_resp-reg_receiver"/>
</dbReference>
<reference evidence="4 5" key="1">
    <citation type="submission" date="2018-11" db="EMBL/GenBank/DDBJ databases">
        <authorList>
            <person name="Huo Y."/>
        </authorList>
    </citation>
    <scope>NUCLEOTIDE SEQUENCE [LARGE SCALE GENOMIC DNA]</scope>
    <source>
        <strain evidence="4 5">DSM 30132</strain>
    </source>
</reference>
<dbReference type="EMBL" id="JACHXH010000018">
    <property type="protein sequence ID" value="MBB3137011.1"/>
    <property type="molecule type" value="Genomic_DNA"/>
</dbReference>
<dbReference type="PROSITE" id="PS50110">
    <property type="entry name" value="RESPONSE_REGULATORY"/>
    <property type="match status" value="1"/>
</dbReference>
<dbReference type="InterPro" id="IPR011006">
    <property type="entry name" value="CheY-like_superfamily"/>
</dbReference>
<sequence>MIAFSFITPPCLLPHSLVCGQIIYTGPTQPGQRSEDLENLAIELFAGKRVLIVEDEYFLADETRRKLEKAGATVIGPVAGVAAALDLVENEELDAAILDVHLEGDLVFPVADELERRNIPFVFATAFDPSVIPGRFTGFALCEKPAELGKIAEALFGQRAGEYH</sequence>
<evidence type="ECO:0000313" key="5">
    <source>
        <dbReference type="Proteomes" id="UP000277279"/>
    </source>
</evidence>
<organism evidence="4 5">
    <name type="scientific">Rhizobium pisi</name>
    <dbReference type="NCBI Taxonomy" id="574561"/>
    <lineage>
        <taxon>Bacteria</taxon>
        <taxon>Pseudomonadati</taxon>
        <taxon>Pseudomonadota</taxon>
        <taxon>Alphaproteobacteria</taxon>
        <taxon>Hyphomicrobiales</taxon>
        <taxon>Rhizobiaceae</taxon>
        <taxon>Rhizobium/Agrobacterium group</taxon>
        <taxon>Rhizobium</taxon>
    </lineage>
</organism>
<keyword evidence="1" id="KW-0597">Phosphoprotein</keyword>
<name>A0A3R9C210_9HYPH</name>
<evidence type="ECO:0000313" key="3">
    <source>
        <dbReference type="EMBL" id="MBB3137011.1"/>
    </source>
</evidence>
<dbReference type="Proteomes" id="UP000518315">
    <property type="component" value="Unassembled WGS sequence"/>
</dbReference>
<dbReference type="OrthoDB" id="7774278at2"/>
<feature type="modified residue" description="4-aspartylphosphate" evidence="1">
    <location>
        <position position="99"/>
    </location>
</feature>
<feature type="domain" description="Response regulatory" evidence="2">
    <location>
        <begin position="49"/>
        <end position="159"/>
    </location>
</feature>
<accession>A0A3R9C210</accession>
<proteinExistence type="predicted"/>
<evidence type="ECO:0000313" key="4">
    <source>
        <dbReference type="EMBL" id="RSB66829.1"/>
    </source>
</evidence>
<protein>
    <submittedName>
        <fullName evidence="4">Response regulator</fullName>
    </submittedName>
</protein>
<gene>
    <name evidence="4" type="ORF">EFD55_23195</name>
    <name evidence="3" type="ORF">FHS26_004769</name>
</gene>
<evidence type="ECO:0000259" key="2">
    <source>
        <dbReference type="PROSITE" id="PS50110"/>
    </source>
</evidence>
<dbReference type="Proteomes" id="UP000277279">
    <property type="component" value="Unassembled WGS sequence"/>
</dbReference>
<dbReference type="SMART" id="SM00448">
    <property type="entry name" value="REC"/>
    <property type="match status" value="1"/>
</dbReference>
<dbReference type="GO" id="GO:0000160">
    <property type="term" value="P:phosphorelay signal transduction system"/>
    <property type="evidence" value="ECO:0007669"/>
    <property type="project" value="InterPro"/>
</dbReference>
<evidence type="ECO:0000313" key="6">
    <source>
        <dbReference type="Proteomes" id="UP000518315"/>
    </source>
</evidence>
<comment type="caution">
    <text evidence="4">The sequence shown here is derived from an EMBL/GenBank/DDBJ whole genome shotgun (WGS) entry which is preliminary data.</text>
</comment>
<evidence type="ECO:0000256" key="1">
    <source>
        <dbReference type="PROSITE-ProRule" id="PRU00169"/>
    </source>
</evidence>
<keyword evidence="6" id="KW-1185">Reference proteome</keyword>